<proteinExistence type="predicted"/>
<dbReference type="EMBL" id="LSRQ01007332">
    <property type="protein sequence ID" value="OAY65039.1"/>
    <property type="molecule type" value="Genomic_DNA"/>
</dbReference>
<evidence type="ECO:0000256" key="1">
    <source>
        <dbReference type="SAM" id="MobiDB-lite"/>
    </source>
</evidence>
<protein>
    <submittedName>
        <fullName evidence="2">Uncharacterized protein</fullName>
    </submittedName>
</protein>
<evidence type="ECO:0000313" key="2">
    <source>
        <dbReference type="EMBL" id="OAY65039.1"/>
    </source>
</evidence>
<sequence>MDRKPPLALSPRRLRPRRATNSIPSVQTTTTPPAATAKKTQIPNRSSVSGISLLQPDYHLISSELQALAKRAKKEESCDAEQQQPVIGGNLTTASATCNASPLFERGRFYEIYSLRRNERLKRKKAEISEEAIAQDPNVAVELSKKRNAKKAESVRKSVPPDFSVSRVGSLRSSVRSSREMRNLGAAGLAEKSSVIGARMTIRSGRKI</sequence>
<reference evidence="2 3" key="1">
    <citation type="journal article" date="2016" name="DNA Res.">
        <title>The draft genome of MD-2 pineapple using hybrid error correction of long reads.</title>
        <authorList>
            <person name="Redwan R.M."/>
            <person name="Saidin A."/>
            <person name="Kumar S.V."/>
        </authorList>
    </citation>
    <scope>NUCLEOTIDE SEQUENCE [LARGE SCALE GENOMIC DNA]</scope>
    <source>
        <strain evidence="3">cv. MD2</strain>
        <tissue evidence="2">Leaf</tissue>
    </source>
</reference>
<organism evidence="2 3">
    <name type="scientific">Ananas comosus</name>
    <name type="common">Pineapple</name>
    <name type="synonym">Ananas ananas</name>
    <dbReference type="NCBI Taxonomy" id="4615"/>
    <lineage>
        <taxon>Eukaryota</taxon>
        <taxon>Viridiplantae</taxon>
        <taxon>Streptophyta</taxon>
        <taxon>Embryophyta</taxon>
        <taxon>Tracheophyta</taxon>
        <taxon>Spermatophyta</taxon>
        <taxon>Magnoliopsida</taxon>
        <taxon>Liliopsida</taxon>
        <taxon>Poales</taxon>
        <taxon>Bromeliaceae</taxon>
        <taxon>Bromelioideae</taxon>
        <taxon>Ananas</taxon>
    </lineage>
</organism>
<feature type="compositionally biased region" description="Low complexity" evidence="1">
    <location>
        <begin position="1"/>
        <end position="11"/>
    </location>
</feature>
<dbReference type="PANTHER" id="PTHR37259:SF2">
    <property type="entry name" value="OS07G0474300 PROTEIN"/>
    <property type="match status" value="1"/>
</dbReference>
<accession>A0A199UJX6</accession>
<dbReference type="AlphaFoldDB" id="A0A199UJX6"/>
<feature type="region of interest" description="Disordered" evidence="1">
    <location>
        <begin position="1"/>
        <end position="48"/>
    </location>
</feature>
<dbReference type="STRING" id="4615.A0A199UJX6"/>
<dbReference type="PANTHER" id="PTHR37259">
    <property type="entry name" value="OS07G0474300 PROTEIN"/>
    <property type="match status" value="1"/>
</dbReference>
<gene>
    <name evidence="2" type="ORF">ACMD2_09754</name>
</gene>
<feature type="compositionally biased region" description="Low complexity" evidence="1">
    <location>
        <begin position="28"/>
        <end position="40"/>
    </location>
</feature>
<comment type="caution">
    <text evidence="2">The sequence shown here is derived from an EMBL/GenBank/DDBJ whole genome shotgun (WGS) entry which is preliminary data.</text>
</comment>
<evidence type="ECO:0000313" key="3">
    <source>
        <dbReference type="Proteomes" id="UP000092600"/>
    </source>
</evidence>
<name>A0A199UJX6_ANACO</name>
<dbReference type="Proteomes" id="UP000092600">
    <property type="component" value="Unassembled WGS sequence"/>
</dbReference>